<name>B3JI33_9BACT</name>
<evidence type="ECO:0000313" key="2">
    <source>
        <dbReference type="Proteomes" id="UP000003146"/>
    </source>
</evidence>
<dbReference type="Proteomes" id="UP000003146">
    <property type="component" value="Unassembled WGS sequence"/>
</dbReference>
<dbReference type="STRING" id="470145.BACCOP_01545"/>
<sequence length="46" mass="5651">MFSPLLKQGKYCLFDAEKNKMYHIKKQIYTSLQICLFYICIIRLRF</sequence>
<dbReference type="EMBL" id="ABIY02000077">
    <property type="protein sequence ID" value="EDV01457.1"/>
    <property type="molecule type" value="Genomic_DNA"/>
</dbReference>
<dbReference type="HOGENOM" id="CLU_3180002_0_0_10"/>
<comment type="caution">
    <text evidence="1">The sequence shown here is derived from an EMBL/GenBank/DDBJ whole genome shotgun (WGS) entry which is preliminary data.</text>
</comment>
<reference evidence="1 2" key="2">
    <citation type="submission" date="2008-04" db="EMBL/GenBank/DDBJ databases">
        <authorList>
            <person name="Fulton L."/>
            <person name="Clifton S."/>
            <person name="Fulton B."/>
            <person name="Xu J."/>
            <person name="Minx P."/>
            <person name="Pepin K.H."/>
            <person name="Johnson M."/>
            <person name="Thiruvilangam P."/>
            <person name="Bhonagiri V."/>
            <person name="Nash W.E."/>
            <person name="Mardis E.R."/>
            <person name="Wilson R.K."/>
        </authorList>
    </citation>
    <scope>NUCLEOTIDE SEQUENCE [LARGE SCALE GENOMIC DNA]</scope>
    <source>
        <strain evidence="1 2">DSM 17136</strain>
    </source>
</reference>
<accession>B3JI33</accession>
<organism evidence="1 2">
    <name type="scientific">Phocaeicola coprocola DSM 17136</name>
    <dbReference type="NCBI Taxonomy" id="470145"/>
    <lineage>
        <taxon>Bacteria</taxon>
        <taxon>Pseudomonadati</taxon>
        <taxon>Bacteroidota</taxon>
        <taxon>Bacteroidia</taxon>
        <taxon>Bacteroidales</taxon>
        <taxon>Bacteroidaceae</taxon>
        <taxon>Phocaeicola</taxon>
    </lineage>
</organism>
<reference evidence="1 2" key="1">
    <citation type="submission" date="2008-04" db="EMBL/GenBank/DDBJ databases">
        <title>Draft genome sequence of Bacteroides coprocola (DSM 17136).</title>
        <authorList>
            <person name="Sudarsanam P."/>
            <person name="Ley R."/>
            <person name="Guruge J."/>
            <person name="Turnbaugh P.J."/>
            <person name="Mahowald M."/>
            <person name="Liep D."/>
            <person name="Gordon J."/>
        </authorList>
    </citation>
    <scope>NUCLEOTIDE SEQUENCE [LARGE SCALE GENOMIC DNA]</scope>
    <source>
        <strain evidence="1 2">DSM 17136</strain>
    </source>
</reference>
<protein>
    <submittedName>
        <fullName evidence="1">Uncharacterized protein</fullName>
    </submittedName>
</protein>
<dbReference type="AlphaFoldDB" id="B3JI33"/>
<proteinExistence type="predicted"/>
<evidence type="ECO:0000313" key="1">
    <source>
        <dbReference type="EMBL" id="EDV01457.1"/>
    </source>
</evidence>
<gene>
    <name evidence="1" type="ORF">BACCOP_01545</name>
</gene>